<organism evidence="2 3">
    <name type="scientific">Ancylobacter koreensis</name>
    <dbReference type="NCBI Taxonomy" id="266121"/>
    <lineage>
        <taxon>Bacteria</taxon>
        <taxon>Pseudomonadati</taxon>
        <taxon>Pseudomonadota</taxon>
        <taxon>Alphaproteobacteria</taxon>
        <taxon>Hyphomicrobiales</taxon>
        <taxon>Xanthobacteraceae</taxon>
        <taxon>Ancylobacter</taxon>
    </lineage>
</organism>
<proteinExistence type="predicted"/>
<dbReference type="PANTHER" id="PTHR47649:SF1">
    <property type="entry name" value="RIBONUCLEASE D"/>
    <property type="match status" value="1"/>
</dbReference>
<gene>
    <name evidence="2" type="ORF">MWN33_05970</name>
</gene>
<dbReference type="RefSeq" id="WP_247199510.1">
    <property type="nucleotide sequence ID" value="NZ_JALKCG010000001.1"/>
</dbReference>
<dbReference type="PANTHER" id="PTHR47649">
    <property type="entry name" value="RIBONUCLEASE D"/>
    <property type="match status" value="1"/>
</dbReference>
<name>A0ABT0DJW3_9HYPH</name>
<dbReference type="InterPro" id="IPR002562">
    <property type="entry name" value="3'-5'_exonuclease_dom"/>
</dbReference>
<evidence type="ECO:0000259" key="1">
    <source>
        <dbReference type="SMART" id="SM00474"/>
    </source>
</evidence>
<dbReference type="Proteomes" id="UP001202867">
    <property type="component" value="Unassembled WGS sequence"/>
</dbReference>
<protein>
    <submittedName>
        <fullName evidence="2">Ribonuclease D</fullName>
    </submittedName>
</protein>
<dbReference type="CDD" id="cd06142">
    <property type="entry name" value="RNaseD_exo"/>
    <property type="match status" value="1"/>
</dbReference>
<dbReference type="InterPro" id="IPR012337">
    <property type="entry name" value="RNaseH-like_sf"/>
</dbReference>
<dbReference type="InterPro" id="IPR036397">
    <property type="entry name" value="RNaseH_sf"/>
</dbReference>
<feature type="domain" description="3'-5' exonuclease" evidence="1">
    <location>
        <begin position="1"/>
        <end position="175"/>
    </location>
</feature>
<dbReference type="Gene3D" id="3.30.420.10">
    <property type="entry name" value="Ribonuclease H-like superfamily/Ribonuclease H"/>
    <property type="match status" value="1"/>
</dbReference>
<accession>A0ABT0DJW3</accession>
<dbReference type="SUPFAM" id="SSF53098">
    <property type="entry name" value="Ribonuclease H-like"/>
    <property type="match status" value="1"/>
</dbReference>
<dbReference type="Pfam" id="PF01612">
    <property type="entry name" value="DNA_pol_A_exo1"/>
    <property type="match status" value="1"/>
</dbReference>
<evidence type="ECO:0000313" key="3">
    <source>
        <dbReference type="Proteomes" id="UP001202867"/>
    </source>
</evidence>
<dbReference type="InterPro" id="IPR051086">
    <property type="entry name" value="RNase_D-like"/>
</dbReference>
<dbReference type="EMBL" id="JALKCG010000001">
    <property type="protein sequence ID" value="MCK0207577.1"/>
    <property type="molecule type" value="Genomic_DNA"/>
</dbReference>
<keyword evidence="3" id="KW-1185">Reference proteome</keyword>
<dbReference type="SMART" id="SM00474">
    <property type="entry name" value="35EXOc"/>
    <property type="match status" value="1"/>
</dbReference>
<reference evidence="3" key="1">
    <citation type="submission" date="2023-07" db="EMBL/GenBank/DDBJ databases">
        <title>Ancylobacter moscoviensis sp. nov., facultatively methylotrophic bacteria from activated sludge and the reclassification of Starkeya novella (Starkey 1934) Kelly et al. 2000 as Ancylobacter novellus comb. nov., Starkeya koreensis Im et al. 2006 as Ancylobacter koreensis comb.nov., Angulomicrobium tetraedrale Vasil'eva et al. 1986 as Ancylobacter tetraedralis comb. nov., Angulomicrobium amanitiforme Fritz et al. 2004 as Ancylobacter amanitiformis comb. nov. and Methylorhabdus multivorans Doronina et al. 1996 as Ancylobacter multivorans comb. nov. and emended description of the genus Ancylobacter.</title>
        <authorList>
            <person name="Doronina N."/>
            <person name="Chemodurova A."/>
            <person name="Grouzdev D."/>
            <person name="Koziaeva V."/>
            <person name="Shi W."/>
            <person name="Wu L."/>
            <person name="Kaparullina E."/>
        </authorList>
    </citation>
    <scope>NUCLEOTIDE SEQUENCE [LARGE SCALE GENOMIC DNA]</scope>
    <source>
        <strain evidence="3">Jip08</strain>
    </source>
</reference>
<comment type="caution">
    <text evidence="2">The sequence shown here is derived from an EMBL/GenBank/DDBJ whole genome shotgun (WGS) entry which is preliminary data.</text>
</comment>
<evidence type="ECO:0000313" key="2">
    <source>
        <dbReference type="EMBL" id="MCK0207577.1"/>
    </source>
</evidence>
<sequence length="210" mass="22926">MSIRLHRGDLVDLSRYAPENAPFVAIDTETLGLNPHRDRLCVVQLSPGDGTADVVQIPAGAGPGSAPNLERLLTDPRSVKLFHFARFDVAVLGKTFGLTVTPVWCTKIASRLTRTYTDRHGLKELTRELLGIDLSKQQQSSDWAAEELSDAQLQYAASDVLHLHALQAKLAAMLAREGRGGLAQSCFDFLPTRAALDLAGWPDEDIFAHT</sequence>